<dbReference type="GO" id="GO:0097268">
    <property type="term" value="C:cytoophidium"/>
    <property type="evidence" value="ECO:0007669"/>
    <property type="project" value="TreeGrafter"/>
</dbReference>
<dbReference type="GO" id="GO:0019856">
    <property type="term" value="P:pyrimidine nucleobase biosynthetic process"/>
    <property type="evidence" value="ECO:0007669"/>
    <property type="project" value="TreeGrafter"/>
</dbReference>
<dbReference type="PANTHER" id="PTHR11550:SF0">
    <property type="entry name" value="CTP SYNTHASE-RELATED"/>
    <property type="match status" value="1"/>
</dbReference>
<dbReference type="CDD" id="cd03113">
    <property type="entry name" value="CTPS_N"/>
    <property type="match status" value="1"/>
</dbReference>
<dbReference type="CDD" id="cd01746">
    <property type="entry name" value="GATase1_CTP_Synthase"/>
    <property type="match status" value="1"/>
</dbReference>
<feature type="domain" description="Glutamine amidotransferase" evidence="10">
    <location>
        <begin position="334"/>
        <end position="519"/>
    </location>
</feature>
<evidence type="ECO:0000259" key="11">
    <source>
        <dbReference type="Pfam" id="PF06418"/>
    </source>
</evidence>
<reference evidence="13" key="1">
    <citation type="submission" date="2022-11" db="UniProtKB">
        <authorList>
            <consortium name="WormBaseParasite"/>
        </authorList>
    </citation>
    <scope>IDENTIFICATION</scope>
</reference>
<dbReference type="WBParaSite" id="Minc3s00149g06107">
    <property type="protein sequence ID" value="Minc3s00149g06107"/>
    <property type="gene ID" value="Minc3s00149g06107"/>
</dbReference>
<evidence type="ECO:0000259" key="10">
    <source>
        <dbReference type="Pfam" id="PF00117"/>
    </source>
</evidence>
<keyword evidence="12" id="KW-1185">Reference proteome</keyword>
<keyword evidence="4 9" id="KW-0547">Nucleotide-binding</keyword>
<dbReference type="AlphaFoldDB" id="A0A914KX52"/>
<evidence type="ECO:0000256" key="6">
    <source>
        <dbReference type="ARBA" id="ARBA00022962"/>
    </source>
</evidence>
<dbReference type="Gene3D" id="3.40.50.300">
    <property type="entry name" value="P-loop containing nucleotide triphosphate hydrolases"/>
    <property type="match status" value="1"/>
</dbReference>
<organism evidence="12 13">
    <name type="scientific">Meloidogyne incognita</name>
    <name type="common">Southern root-knot nematode worm</name>
    <name type="synonym">Oxyuris incognita</name>
    <dbReference type="NCBI Taxonomy" id="6306"/>
    <lineage>
        <taxon>Eukaryota</taxon>
        <taxon>Metazoa</taxon>
        <taxon>Ecdysozoa</taxon>
        <taxon>Nematoda</taxon>
        <taxon>Chromadorea</taxon>
        <taxon>Rhabditida</taxon>
        <taxon>Tylenchina</taxon>
        <taxon>Tylenchomorpha</taxon>
        <taxon>Tylenchoidea</taxon>
        <taxon>Meloidogynidae</taxon>
        <taxon>Meloidogyninae</taxon>
        <taxon>Meloidogyne</taxon>
        <taxon>Meloidogyne incognita group</taxon>
    </lineage>
</organism>
<dbReference type="InterPro" id="IPR017926">
    <property type="entry name" value="GATASE"/>
</dbReference>
<evidence type="ECO:0000256" key="5">
    <source>
        <dbReference type="ARBA" id="ARBA00022840"/>
    </source>
</evidence>
<evidence type="ECO:0000256" key="9">
    <source>
        <dbReference type="RuleBase" id="RU810713"/>
    </source>
</evidence>
<keyword evidence="5 9" id="KW-0067">ATP-binding</keyword>
<evidence type="ECO:0000313" key="13">
    <source>
        <dbReference type="WBParaSite" id="Minc3s00149g06107"/>
    </source>
</evidence>
<dbReference type="Gene3D" id="3.40.50.880">
    <property type="match status" value="1"/>
</dbReference>
<dbReference type="GO" id="GO:0005524">
    <property type="term" value="F:ATP binding"/>
    <property type="evidence" value="ECO:0007669"/>
    <property type="project" value="UniProtKB-KW"/>
</dbReference>
<evidence type="ECO:0000256" key="2">
    <source>
        <dbReference type="ARBA" id="ARBA00007533"/>
    </source>
</evidence>
<feature type="domain" description="Glutamine amidotransferase" evidence="10">
    <location>
        <begin position="588"/>
        <end position="624"/>
    </location>
</feature>
<evidence type="ECO:0000256" key="3">
    <source>
        <dbReference type="ARBA" id="ARBA00022598"/>
    </source>
</evidence>
<dbReference type="PANTHER" id="PTHR11550">
    <property type="entry name" value="CTP SYNTHASE"/>
    <property type="match status" value="1"/>
</dbReference>
<name>A0A914KX52_MELIC</name>
<comment type="pathway">
    <text evidence="1 9">Pyrimidine metabolism; CTP biosynthesis via de novo pathway; CTP from UDP: step 2/2.</text>
</comment>
<evidence type="ECO:0000256" key="1">
    <source>
        <dbReference type="ARBA" id="ARBA00005171"/>
    </source>
</evidence>
<dbReference type="NCBIfam" id="TIGR00337">
    <property type="entry name" value="PyrG"/>
    <property type="match status" value="1"/>
</dbReference>
<dbReference type="InterPro" id="IPR033828">
    <property type="entry name" value="GATase1_CTP_Synthase"/>
</dbReference>
<comment type="catalytic activity">
    <reaction evidence="8 9">
        <text>UTP + L-glutamine + ATP + H2O = CTP + L-glutamate + ADP + phosphate + 2 H(+)</text>
        <dbReference type="Rhea" id="RHEA:26426"/>
        <dbReference type="ChEBI" id="CHEBI:15377"/>
        <dbReference type="ChEBI" id="CHEBI:15378"/>
        <dbReference type="ChEBI" id="CHEBI:29985"/>
        <dbReference type="ChEBI" id="CHEBI:30616"/>
        <dbReference type="ChEBI" id="CHEBI:37563"/>
        <dbReference type="ChEBI" id="CHEBI:43474"/>
        <dbReference type="ChEBI" id="CHEBI:46398"/>
        <dbReference type="ChEBI" id="CHEBI:58359"/>
        <dbReference type="ChEBI" id="CHEBI:456216"/>
        <dbReference type="EC" id="6.3.4.2"/>
    </reaction>
</comment>
<dbReference type="Proteomes" id="UP000887563">
    <property type="component" value="Unplaced"/>
</dbReference>
<evidence type="ECO:0000256" key="8">
    <source>
        <dbReference type="ARBA" id="ARBA00047781"/>
    </source>
</evidence>
<proteinExistence type="inferred from homology"/>
<dbReference type="GO" id="GO:0005737">
    <property type="term" value="C:cytoplasm"/>
    <property type="evidence" value="ECO:0007669"/>
    <property type="project" value="TreeGrafter"/>
</dbReference>
<dbReference type="FunFam" id="3.40.50.300:FF:000207">
    <property type="entry name" value="CTP synthase"/>
    <property type="match status" value="1"/>
</dbReference>
<evidence type="ECO:0000256" key="4">
    <source>
        <dbReference type="ARBA" id="ARBA00022741"/>
    </source>
</evidence>
<dbReference type="GO" id="GO:0044210">
    <property type="term" value="P:'de novo' CTP biosynthetic process"/>
    <property type="evidence" value="ECO:0007669"/>
    <property type="project" value="UniProtKB-UniRule"/>
</dbReference>
<sequence length="660" mass="74014">MEQYSDSSDSSSNDSVKLILVTGGVMSGVGKGIISSSLGVLLQAKGYRVSAIKIDPYINVDAGTFSPFEHGEVFVLDDGGEVDLDLGNYERFLKLRLSRDNNITTGKIYQQVIERERRGDYLGRTVKTVPHITEAIIEWVERVSKIPLDGTNKIPHVCIIELGGTVGDIEGMPYTNAFSQAFRRKTERNRFMTVHVTKLLHEDTGEVKTKPAQNGLKSLRETGLIPDLLICRSKKPLNDALRAKISAFSQLESDEIIDVFDCSNIYQVPILLYKQKVLNRLCEHFQLPELLSEIKTELNISRWRQLSEYVEKPREEIKIAFVAKYINSDSDDVFYDAYASVIKALKHAAIYSCRKLKINFINAENLEPIKNGAIKDFYENAWNLLKNCDGIIVPGGFGDRGVEGKILACKYARENCVPFLGICLGLQCAAIEFARNVCKIPGANSTEFCRELTTEQKVVINMPEHAGEKYGMGATMRLGSRTTVFLTKNSLLNKLYNNEPSVDERHRHRYEINPSIVPKLCRAGLVFVGMGVDETWDSKRNVRTKSASSLLNAAGDNLAEDFNQLIDKIDELCKRGGDGTNSTAIRMEMAEMSREDHPFFVGVQYHPEFLSSPHKPSPPFLGFLLAASKQLDDYIKKIRTPSPLERLGFFCYDDGDAKDN</sequence>
<dbReference type="NCBIfam" id="NF003792">
    <property type="entry name" value="PRK05380.1"/>
    <property type="match status" value="1"/>
</dbReference>
<dbReference type="InterPro" id="IPR029062">
    <property type="entry name" value="Class_I_gatase-like"/>
</dbReference>
<dbReference type="Pfam" id="PF00117">
    <property type="entry name" value="GATase"/>
    <property type="match status" value="2"/>
</dbReference>
<evidence type="ECO:0000313" key="12">
    <source>
        <dbReference type="Proteomes" id="UP000887563"/>
    </source>
</evidence>
<keyword evidence="7 9" id="KW-0665">Pyrimidine biosynthesis</keyword>
<dbReference type="SUPFAM" id="SSF52317">
    <property type="entry name" value="Class I glutamine amidotransferase-like"/>
    <property type="match status" value="2"/>
</dbReference>
<dbReference type="GO" id="GO:0042802">
    <property type="term" value="F:identical protein binding"/>
    <property type="evidence" value="ECO:0007669"/>
    <property type="project" value="TreeGrafter"/>
</dbReference>
<evidence type="ECO:0000256" key="7">
    <source>
        <dbReference type="ARBA" id="ARBA00022975"/>
    </source>
</evidence>
<dbReference type="InterPro" id="IPR017456">
    <property type="entry name" value="CTP_synthase_N"/>
</dbReference>
<keyword evidence="6 9" id="KW-0315">Glutamine amidotransferase</keyword>
<dbReference type="EC" id="6.3.4.2" evidence="9"/>
<dbReference type="SUPFAM" id="SSF52540">
    <property type="entry name" value="P-loop containing nucleoside triphosphate hydrolases"/>
    <property type="match status" value="1"/>
</dbReference>
<dbReference type="Pfam" id="PF06418">
    <property type="entry name" value="CTP_synth_N"/>
    <property type="match status" value="1"/>
</dbReference>
<dbReference type="InterPro" id="IPR027417">
    <property type="entry name" value="P-loop_NTPase"/>
</dbReference>
<keyword evidence="3 9" id="KW-0436">Ligase</keyword>
<comment type="similarity">
    <text evidence="2 9">Belongs to the CTP synthase family.</text>
</comment>
<feature type="domain" description="CTP synthase N-terminal" evidence="11">
    <location>
        <begin position="17"/>
        <end position="287"/>
    </location>
</feature>
<dbReference type="InterPro" id="IPR004468">
    <property type="entry name" value="CTP_synthase"/>
</dbReference>
<dbReference type="GO" id="GO:0003883">
    <property type="term" value="F:CTP synthase activity"/>
    <property type="evidence" value="ECO:0007669"/>
    <property type="project" value="UniProtKB-UniRule"/>
</dbReference>
<protein>
    <recommendedName>
        <fullName evidence="9">CTP synthase</fullName>
        <ecNumber evidence="9">6.3.4.2</ecNumber>
    </recommendedName>
    <alternativeName>
        <fullName evidence="9">UTP--ammonia ligase</fullName>
    </alternativeName>
</protein>
<accession>A0A914KX52</accession>
<comment type="function">
    <text evidence="9">Catalyzes the ATP-dependent amination of UTP to CTP with either L-glutamine or ammonia as the source of nitrogen.</text>
</comment>
<dbReference type="PROSITE" id="PS51273">
    <property type="entry name" value="GATASE_TYPE_1"/>
    <property type="match status" value="1"/>
</dbReference>